<evidence type="ECO:0008006" key="3">
    <source>
        <dbReference type="Google" id="ProtNLM"/>
    </source>
</evidence>
<protein>
    <recommendedName>
        <fullName evidence="3">Flp pilus assembly protein CpaB</fullName>
    </recommendedName>
</protein>
<dbReference type="Proteomes" id="UP000188145">
    <property type="component" value="Chromosome"/>
</dbReference>
<gene>
    <name evidence="1" type="ORF">BW730_05630</name>
</gene>
<name>A0A1Q2CLX8_9ACTN</name>
<organism evidence="1 2">
    <name type="scientific">Tessaracoccus aquimaris</name>
    <dbReference type="NCBI Taxonomy" id="1332264"/>
    <lineage>
        <taxon>Bacteria</taxon>
        <taxon>Bacillati</taxon>
        <taxon>Actinomycetota</taxon>
        <taxon>Actinomycetes</taxon>
        <taxon>Propionibacteriales</taxon>
        <taxon>Propionibacteriaceae</taxon>
        <taxon>Tessaracoccus</taxon>
    </lineage>
</organism>
<reference evidence="2" key="1">
    <citation type="submission" date="2017-02" db="EMBL/GenBank/DDBJ databases">
        <title>Tessaracoccus aquaemaris sp. nov., isolated from the intestine of a Korean rockfish, Sebastes schlegelii, in a marine aquaculture pond.</title>
        <authorList>
            <person name="Tak E.J."/>
            <person name="Bae J.-W."/>
        </authorList>
    </citation>
    <scope>NUCLEOTIDE SEQUENCE [LARGE SCALE GENOMIC DNA]</scope>
    <source>
        <strain evidence="2">NSG39</strain>
    </source>
</reference>
<dbReference type="EMBL" id="CP019606">
    <property type="protein sequence ID" value="AQP47075.1"/>
    <property type="molecule type" value="Genomic_DNA"/>
</dbReference>
<evidence type="ECO:0000313" key="1">
    <source>
        <dbReference type="EMBL" id="AQP47075.1"/>
    </source>
</evidence>
<sequence length="256" mass="26876">MQRRYLAVLIAVVLALLSIALVGRYVLQADARALASVDPVRVLRVTAPIAPGEAAVLGTNVEVVELPGRAIVADAMTDMGPLDGLVAAVALLPGEQLLPSRFIPPDTIPGGESVPIPKGFSQVQMVLTADRGLGTLLKAGDTVGLVVSVDEPQATKTVLNHVLVSRLALSVAAPEGDDEQASASQWSSMSYLVTFAAPQDTLEEIVWSFEFGRVWLTHQGEDSTASDDVAVTGRLLMPEVFAEASASPDPRESTDA</sequence>
<keyword evidence="2" id="KW-1185">Reference proteome</keyword>
<proteinExistence type="predicted"/>
<accession>A0A1Q2CLX8</accession>
<dbReference type="KEGG" id="tes:BW730_05630"/>
<dbReference type="RefSeq" id="WP_077685399.1">
    <property type="nucleotide sequence ID" value="NZ_CP019606.1"/>
</dbReference>
<dbReference type="AlphaFoldDB" id="A0A1Q2CLX8"/>
<dbReference type="OrthoDB" id="5182178at2"/>
<evidence type="ECO:0000313" key="2">
    <source>
        <dbReference type="Proteomes" id="UP000188145"/>
    </source>
</evidence>
<dbReference type="STRING" id="1332264.BW730_05630"/>